<dbReference type="Pfam" id="PF00348">
    <property type="entry name" value="polyprenyl_synt"/>
    <property type="match status" value="1"/>
</dbReference>
<evidence type="ECO:0000256" key="4">
    <source>
        <dbReference type="ARBA" id="ARBA00022723"/>
    </source>
</evidence>
<dbReference type="Proteomes" id="UP000177187">
    <property type="component" value="Unassembled WGS sequence"/>
</dbReference>
<evidence type="ECO:0000256" key="6">
    <source>
        <dbReference type="RuleBase" id="RU004466"/>
    </source>
</evidence>
<keyword evidence="5" id="KW-0460">Magnesium</keyword>
<dbReference type="GO" id="GO:0046872">
    <property type="term" value="F:metal ion binding"/>
    <property type="evidence" value="ECO:0007669"/>
    <property type="project" value="UniProtKB-KW"/>
</dbReference>
<comment type="caution">
    <text evidence="7">The sequence shown here is derived from an EMBL/GenBank/DDBJ whole genome shotgun (WGS) entry which is preliminary data.</text>
</comment>
<dbReference type="GO" id="GO:0004659">
    <property type="term" value="F:prenyltransferase activity"/>
    <property type="evidence" value="ECO:0007669"/>
    <property type="project" value="InterPro"/>
</dbReference>
<dbReference type="STRING" id="1817816.A2Y64_08085"/>
<sequence length="339" mass="36599">MKLATAKDLLNDELFLLEERLLDIIAGEFELVNTMASRLVAAGGKRLRAILVLLAARGGGEDGGPREKAVEVAAVCELVHLATLIHDDVIDQAATRRGVPTIHTDLGNQITVLMGDHLYARAIRHLITATGRADLVRILASTVADLCEGEIRQLNETRWLGRVVRPDAGGGFAVRFEPMEREYLEIIARKTAGFFGACGEMGALLVGEGEVVAGMRGYGFNLGMAFQITDDLMDYAGARELTGKDEGNDLAAGRLTLPLIHALHHDEHGRELLGLLSLSGGGLRKRVADLLDRTGSLGYATQVARGYARRAREIALKHPHPEVGPVLVELAESVLTRKV</sequence>
<dbReference type="CDD" id="cd00685">
    <property type="entry name" value="Trans_IPPS_HT"/>
    <property type="match status" value="1"/>
</dbReference>
<evidence type="ECO:0008006" key="9">
    <source>
        <dbReference type="Google" id="ProtNLM"/>
    </source>
</evidence>
<evidence type="ECO:0000313" key="7">
    <source>
        <dbReference type="EMBL" id="OGD79598.1"/>
    </source>
</evidence>
<dbReference type="SFLD" id="SFLDS00005">
    <property type="entry name" value="Isoprenoid_Synthase_Type_I"/>
    <property type="match status" value="1"/>
</dbReference>
<evidence type="ECO:0000256" key="3">
    <source>
        <dbReference type="ARBA" id="ARBA00022679"/>
    </source>
</evidence>
<evidence type="ECO:0000256" key="2">
    <source>
        <dbReference type="ARBA" id="ARBA00006706"/>
    </source>
</evidence>
<name>A0A1F5FIW6_9BACT</name>
<dbReference type="AlphaFoldDB" id="A0A1F5FIW6"/>
<evidence type="ECO:0000256" key="1">
    <source>
        <dbReference type="ARBA" id="ARBA00001946"/>
    </source>
</evidence>
<proteinExistence type="inferred from homology"/>
<comment type="cofactor">
    <cofactor evidence="1">
        <name>Mg(2+)</name>
        <dbReference type="ChEBI" id="CHEBI:18420"/>
    </cofactor>
</comment>
<dbReference type="GO" id="GO:0008299">
    <property type="term" value="P:isoprenoid biosynthetic process"/>
    <property type="evidence" value="ECO:0007669"/>
    <property type="project" value="InterPro"/>
</dbReference>
<dbReference type="PANTHER" id="PTHR12001">
    <property type="entry name" value="GERANYLGERANYL PYROPHOSPHATE SYNTHASE"/>
    <property type="match status" value="1"/>
</dbReference>
<evidence type="ECO:0000313" key="8">
    <source>
        <dbReference type="Proteomes" id="UP000177187"/>
    </source>
</evidence>
<dbReference type="PROSITE" id="PS00444">
    <property type="entry name" value="POLYPRENYL_SYNTHASE_2"/>
    <property type="match status" value="1"/>
</dbReference>
<comment type="similarity">
    <text evidence="2 6">Belongs to the FPP/GGPP synthase family.</text>
</comment>
<keyword evidence="3 6" id="KW-0808">Transferase</keyword>
<dbReference type="InterPro" id="IPR033749">
    <property type="entry name" value="Polyprenyl_synt_CS"/>
</dbReference>
<reference evidence="7 8" key="1">
    <citation type="journal article" date="2016" name="Nat. Commun.">
        <title>Thousands of microbial genomes shed light on interconnected biogeochemical processes in an aquifer system.</title>
        <authorList>
            <person name="Anantharaman K."/>
            <person name="Brown C.T."/>
            <person name="Hug L.A."/>
            <person name="Sharon I."/>
            <person name="Castelle C.J."/>
            <person name="Probst A.J."/>
            <person name="Thomas B.C."/>
            <person name="Singh A."/>
            <person name="Wilkins M.J."/>
            <person name="Karaoz U."/>
            <person name="Brodie E.L."/>
            <person name="Williams K.H."/>
            <person name="Hubbard S.S."/>
            <person name="Banfield J.F."/>
        </authorList>
    </citation>
    <scope>NUCLEOTIDE SEQUENCE [LARGE SCALE GENOMIC DNA]</scope>
</reference>
<organism evidence="7 8">
    <name type="scientific">Candidatus Coatesbacteria bacterium RBG_13_66_14</name>
    <dbReference type="NCBI Taxonomy" id="1817816"/>
    <lineage>
        <taxon>Bacteria</taxon>
        <taxon>Candidatus Coatesiibacteriota</taxon>
    </lineage>
</organism>
<dbReference type="PROSITE" id="PS00723">
    <property type="entry name" value="POLYPRENYL_SYNTHASE_1"/>
    <property type="match status" value="1"/>
</dbReference>
<dbReference type="EMBL" id="MFAF01000006">
    <property type="protein sequence ID" value="OGD79598.1"/>
    <property type="molecule type" value="Genomic_DNA"/>
</dbReference>
<dbReference type="InterPro" id="IPR000092">
    <property type="entry name" value="Polyprenyl_synt"/>
</dbReference>
<dbReference type="Gene3D" id="1.10.600.10">
    <property type="entry name" value="Farnesyl Diphosphate Synthase"/>
    <property type="match status" value="1"/>
</dbReference>
<accession>A0A1F5FIW6</accession>
<dbReference type="SUPFAM" id="SSF48576">
    <property type="entry name" value="Terpenoid synthases"/>
    <property type="match status" value="1"/>
</dbReference>
<dbReference type="PANTHER" id="PTHR12001:SF69">
    <property type="entry name" value="ALL TRANS-POLYPRENYL-DIPHOSPHATE SYNTHASE PDSS1"/>
    <property type="match status" value="1"/>
</dbReference>
<gene>
    <name evidence="7" type="ORF">A2Y64_08085</name>
</gene>
<protein>
    <recommendedName>
        <fullName evidence="9">Polyprenyl synthetase</fullName>
    </recommendedName>
</protein>
<dbReference type="InterPro" id="IPR008949">
    <property type="entry name" value="Isoprenoid_synthase_dom_sf"/>
</dbReference>
<evidence type="ECO:0000256" key="5">
    <source>
        <dbReference type="ARBA" id="ARBA00022842"/>
    </source>
</evidence>
<keyword evidence="4" id="KW-0479">Metal-binding</keyword>